<accession>A0ABY4W136</accession>
<evidence type="ECO:0000259" key="8">
    <source>
        <dbReference type="Pfam" id="PF02770"/>
    </source>
</evidence>
<dbReference type="Gene3D" id="2.40.110.20">
    <property type="match status" value="1"/>
</dbReference>
<dbReference type="InterPro" id="IPR036250">
    <property type="entry name" value="AcylCo_DH-like_C"/>
</dbReference>
<feature type="region of interest" description="Disordered" evidence="6">
    <location>
        <begin position="194"/>
        <end position="213"/>
    </location>
</feature>
<dbReference type="InterPro" id="IPR009075">
    <property type="entry name" value="AcylCo_DH/oxidase_C"/>
</dbReference>
<evidence type="ECO:0000256" key="6">
    <source>
        <dbReference type="SAM" id="MobiDB-lite"/>
    </source>
</evidence>
<dbReference type="Pfam" id="PF00441">
    <property type="entry name" value="Acyl-CoA_dh_1"/>
    <property type="match status" value="1"/>
</dbReference>
<dbReference type="PANTHER" id="PTHR42707">
    <property type="entry name" value="ACYL-COA DEHYDROGENASE"/>
    <property type="match status" value="1"/>
</dbReference>
<feature type="domain" description="Acyl-CoA dehydrogenase/oxidase C-terminal" evidence="7">
    <location>
        <begin position="295"/>
        <end position="450"/>
    </location>
</feature>
<comment type="similarity">
    <text evidence="2 5">Belongs to the acyl-CoA dehydrogenase family.</text>
</comment>
<keyword evidence="5" id="KW-0560">Oxidoreductase</keyword>
<dbReference type="InterPro" id="IPR052904">
    <property type="entry name" value="Acyl-CoA_dehydrogenase-like"/>
</dbReference>
<sequence length="556" mass="61169">MSARSPISSLPTHEVTNMPPAIGDQDLFVTDLALREGIARNGAAWAEQKLSEFGREAGLEATVELANQANQNPPVLRAFDRNGMRINQVEFHPAYHDLMDLAIRNDVPTFAWNNNREGNHVAHGAFNYLLNQVEGGVLCPMAMTYSVIPALKATPGIEAEWLPRVLGTEYDKRDIPADEKTSVTMGMFMTEKQGGSDVRANSTRARPEGTQEGAGAPYILSGHKFFCSAPMSDAFLTLAYTDNGLSCFVMPRWRPDGTRNGLFIQRLKDKMGNKSNASTEMELVEAHGVMLGEEGRGVRTIIEMVNGNRYYCAVGSAGLMRQALVQALHHANHRTAFQKKLIQQPLMRNVLSDLAIESEAATALFLRLGRAIGEGENNETEEALARIGTAIGKYWICKRAPGLVGEALECLGGPGYVEESILPRLYREAPLNSIWEGSGNVICLDVLRAMHRDPRAMPAFMGEIEQALGRNSILDAFVLDLKSEFEDLEHMEIRTRRVTEMMALAWQAALLVQFSPAAVANAFCESRLGNHWSGAYGSLPTNTDFETILNRAQGIT</sequence>
<dbReference type="RefSeq" id="WP_251933855.1">
    <property type="nucleotide sequence ID" value="NZ_CP098747.1"/>
</dbReference>
<feature type="region of interest" description="Disordered" evidence="6">
    <location>
        <begin position="1"/>
        <end position="21"/>
    </location>
</feature>
<evidence type="ECO:0000313" key="10">
    <source>
        <dbReference type="EMBL" id="USG60920.1"/>
    </source>
</evidence>
<dbReference type="SUPFAM" id="SSF47203">
    <property type="entry name" value="Acyl-CoA dehydrogenase C-terminal domain-like"/>
    <property type="match status" value="1"/>
</dbReference>
<name>A0ABY4W136_9PROT</name>
<proteinExistence type="inferred from homology"/>
<dbReference type="InterPro" id="IPR006091">
    <property type="entry name" value="Acyl-CoA_Oxase/DH_mid-dom"/>
</dbReference>
<organism evidence="10 11">
    <name type="scientific">Sneathiella marina</name>
    <dbReference type="NCBI Taxonomy" id="2950108"/>
    <lineage>
        <taxon>Bacteria</taxon>
        <taxon>Pseudomonadati</taxon>
        <taxon>Pseudomonadota</taxon>
        <taxon>Alphaproteobacteria</taxon>
        <taxon>Sneathiellales</taxon>
        <taxon>Sneathiellaceae</taxon>
        <taxon>Sneathiella</taxon>
    </lineage>
</organism>
<keyword evidence="11" id="KW-1185">Reference proteome</keyword>
<evidence type="ECO:0000313" key="11">
    <source>
        <dbReference type="Proteomes" id="UP001056291"/>
    </source>
</evidence>
<dbReference type="InterPro" id="IPR006089">
    <property type="entry name" value="Acyl-CoA_DH_CS"/>
</dbReference>
<keyword evidence="3 5" id="KW-0285">Flavoprotein</keyword>
<gene>
    <name evidence="10" type="ORF">NBZ79_17315</name>
</gene>
<dbReference type="PROSITE" id="PS00073">
    <property type="entry name" value="ACYL_COA_DH_2"/>
    <property type="match status" value="1"/>
</dbReference>
<dbReference type="PANTHER" id="PTHR42707:SF3">
    <property type="entry name" value="ACYL-COA DEHYDROGENASE AIDB-RELATED"/>
    <property type="match status" value="1"/>
</dbReference>
<dbReference type="InterPro" id="IPR041504">
    <property type="entry name" value="AidB_N"/>
</dbReference>
<keyword evidence="4 5" id="KW-0274">FAD</keyword>
<evidence type="ECO:0000259" key="7">
    <source>
        <dbReference type="Pfam" id="PF00441"/>
    </source>
</evidence>
<dbReference type="Pfam" id="PF02770">
    <property type="entry name" value="Acyl-CoA_dh_M"/>
    <property type="match status" value="1"/>
</dbReference>
<evidence type="ECO:0000256" key="1">
    <source>
        <dbReference type="ARBA" id="ARBA00001974"/>
    </source>
</evidence>
<evidence type="ECO:0000256" key="3">
    <source>
        <dbReference type="ARBA" id="ARBA00022630"/>
    </source>
</evidence>
<dbReference type="InterPro" id="IPR009100">
    <property type="entry name" value="AcylCoA_DH/oxidase_NM_dom_sf"/>
</dbReference>
<evidence type="ECO:0000256" key="4">
    <source>
        <dbReference type="ARBA" id="ARBA00022827"/>
    </source>
</evidence>
<dbReference type="Proteomes" id="UP001056291">
    <property type="component" value="Chromosome"/>
</dbReference>
<feature type="domain" description="Acyl-CoA oxidase/dehydrogenase middle" evidence="8">
    <location>
        <begin position="187"/>
        <end position="283"/>
    </location>
</feature>
<dbReference type="Pfam" id="PF18158">
    <property type="entry name" value="AidB_N"/>
    <property type="match status" value="1"/>
</dbReference>
<dbReference type="SUPFAM" id="SSF56645">
    <property type="entry name" value="Acyl-CoA dehydrogenase NM domain-like"/>
    <property type="match status" value="1"/>
</dbReference>
<evidence type="ECO:0000259" key="9">
    <source>
        <dbReference type="Pfam" id="PF18158"/>
    </source>
</evidence>
<dbReference type="Gene3D" id="6.10.250.600">
    <property type="match status" value="1"/>
</dbReference>
<feature type="compositionally biased region" description="Polar residues" evidence="6">
    <location>
        <begin position="1"/>
        <end position="15"/>
    </location>
</feature>
<evidence type="ECO:0000256" key="5">
    <source>
        <dbReference type="RuleBase" id="RU362125"/>
    </source>
</evidence>
<feature type="domain" description="Adaptive response protein AidB N-terminal" evidence="9">
    <location>
        <begin position="17"/>
        <end position="172"/>
    </location>
</feature>
<protein>
    <submittedName>
        <fullName evidence="10">Acyl-CoA dehydrogenase family protein</fullName>
    </submittedName>
</protein>
<dbReference type="Gene3D" id="1.20.140.10">
    <property type="entry name" value="Butyryl-CoA Dehydrogenase, subunit A, domain 3"/>
    <property type="match status" value="1"/>
</dbReference>
<dbReference type="EMBL" id="CP098747">
    <property type="protein sequence ID" value="USG60920.1"/>
    <property type="molecule type" value="Genomic_DNA"/>
</dbReference>
<reference evidence="10" key="1">
    <citation type="submission" date="2022-06" db="EMBL/GenBank/DDBJ databases">
        <title>Sneathiella actinostolidae sp. nov., isolated from a sea anemonein the Western Pacific Ocean.</title>
        <authorList>
            <person name="Wei M.J."/>
        </authorList>
    </citation>
    <scope>NUCLEOTIDE SEQUENCE</scope>
    <source>
        <strain evidence="10">PHK-P5</strain>
    </source>
</reference>
<comment type="cofactor">
    <cofactor evidence="1 5">
        <name>FAD</name>
        <dbReference type="ChEBI" id="CHEBI:57692"/>
    </cofactor>
</comment>
<evidence type="ECO:0000256" key="2">
    <source>
        <dbReference type="ARBA" id="ARBA00009347"/>
    </source>
</evidence>